<keyword evidence="2" id="KW-0503">Monooxygenase</keyword>
<organism evidence="3 4">
    <name type="scientific">Nocardioides endophyticus</name>
    <dbReference type="NCBI Taxonomy" id="1353775"/>
    <lineage>
        <taxon>Bacteria</taxon>
        <taxon>Bacillati</taxon>
        <taxon>Actinomycetota</taxon>
        <taxon>Actinomycetes</taxon>
        <taxon>Propionibacteriales</taxon>
        <taxon>Nocardioidaceae</taxon>
        <taxon>Nocardioides</taxon>
    </lineage>
</organism>
<dbReference type="InterPro" id="IPR001128">
    <property type="entry name" value="Cyt_P450"/>
</dbReference>
<dbReference type="Gene3D" id="1.10.630.10">
    <property type="entry name" value="Cytochrome P450"/>
    <property type="match status" value="1"/>
</dbReference>
<comment type="similarity">
    <text evidence="1 2">Belongs to the cytochrome P450 family.</text>
</comment>
<evidence type="ECO:0000313" key="4">
    <source>
        <dbReference type="Proteomes" id="UP001499882"/>
    </source>
</evidence>
<gene>
    <name evidence="3" type="ORF">GCM10023350_42290</name>
</gene>
<dbReference type="InterPro" id="IPR036396">
    <property type="entry name" value="Cyt_P450_sf"/>
</dbReference>
<sequence>MVVRAEQLRRGVRFAADLYGGKARGLLDVHVRRNDFARLRSVVDPYPVYEQIRTAGSFVVTPTGHLASADHAICDEVLRSRRFGVAPESSAPVDQAFDRSFLTRNPPDHTRLRRLAAPAFAPSRLADFRVMVETTVTRLLDDVAAAGTFDLVPSLTSPLPVAVINELLGLPEREGTTLAAYGAVLGDAAPGFRSLRHAQQVMVAADKLTRLLDQIIDERRREPRDDLISALVAAEGDGDAPIRADELVPLCRMLLIAGFETTVGLIGNAVDTLLDHPDQWALLVADPELAGAVVQETLRFDPPVQRTGRVSFDETEVAGRPIAAGQWVNVLIGGANRDPAVFRDPAAFDITRTDAGEHLAFSSGIHHCIGRPLAELEATITLRVLAERMPSLRRAGRVRRGNATLVRMPLSLPVRAH</sequence>
<keyword evidence="2" id="KW-0479">Metal-binding</keyword>
<protein>
    <submittedName>
        <fullName evidence="3">Cytochrome P450</fullName>
    </submittedName>
</protein>
<keyword evidence="2" id="KW-0560">Oxidoreductase</keyword>
<evidence type="ECO:0000313" key="3">
    <source>
        <dbReference type="EMBL" id="GAA4752557.1"/>
    </source>
</evidence>
<accession>A0ABP8ZCB8</accession>
<dbReference type="Proteomes" id="UP001499882">
    <property type="component" value="Unassembled WGS sequence"/>
</dbReference>
<name>A0ABP8ZCB8_9ACTN</name>
<dbReference type="PANTHER" id="PTHR46696:SF1">
    <property type="entry name" value="CYTOCHROME P450 YJIB-RELATED"/>
    <property type="match status" value="1"/>
</dbReference>
<dbReference type="CDD" id="cd20625">
    <property type="entry name" value="CYP164-like"/>
    <property type="match status" value="1"/>
</dbReference>
<keyword evidence="4" id="KW-1185">Reference proteome</keyword>
<dbReference type="EMBL" id="BAABKN010000027">
    <property type="protein sequence ID" value="GAA4752557.1"/>
    <property type="molecule type" value="Genomic_DNA"/>
</dbReference>
<keyword evidence="2" id="KW-0349">Heme</keyword>
<dbReference type="InterPro" id="IPR017972">
    <property type="entry name" value="Cyt_P450_CS"/>
</dbReference>
<reference evidence="4" key="1">
    <citation type="journal article" date="2019" name="Int. J. Syst. Evol. Microbiol.">
        <title>The Global Catalogue of Microorganisms (GCM) 10K type strain sequencing project: providing services to taxonomists for standard genome sequencing and annotation.</title>
        <authorList>
            <consortium name="The Broad Institute Genomics Platform"/>
            <consortium name="The Broad Institute Genome Sequencing Center for Infectious Disease"/>
            <person name="Wu L."/>
            <person name="Ma J."/>
        </authorList>
    </citation>
    <scope>NUCLEOTIDE SEQUENCE [LARGE SCALE GENOMIC DNA]</scope>
    <source>
        <strain evidence="4">JCM 18532</strain>
    </source>
</reference>
<keyword evidence="2" id="KW-0408">Iron</keyword>
<dbReference type="Pfam" id="PF00067">
    <property type="entry name" value="p450"/>
    <property type="match status" value="1"/>
</dbReference>
<dbReference type="RefSeq" id="WP_345529010.1">
    <property type="nucleotide sequence ID" value="NZ_BAABKN010000027.1"/>
</dbReference>
<evidence type="ECO:0000256" key="1">
    <source>
        <dbReference type="ARBA" id="ARBA00010617"/>
    </source>
</evidence>
<dbReference type="PROSITE" id="PS00086">
    <property type="entry name" value="CYTOCHROME_P450"/>
    <property type="match status" value="1"/>
</dbReference>
<comment type="caution">
    <text evidence="3">The sequence shown here is derived from an EMBL/GenBank/DDBJ whole genome shotgun (WGS) entry which is preliminary data.</text>
</comment>
<dbReference type="PRINTS" id="PR00385">
    <property type="entry name" value="P450"/>
</dbReference>
<dbReference type="SUPFAM" id="SSF48264">
    <property type="entry name" value="Cytochrome P450"/>
    <property type="match status" value="1"/>
</dbReference>
<proteinExistence type="inferred from homology"/>
<dbReference type="PRINTS" id="PR00359">
    <property type="entry name" value="BP450"/>
</dbReference>
<evidence type="ECO:0000256" key="2">
    <source>
        <dbReference type="RuleBase" id="RU000461"/>
    </source>
</evidence>
<dbReference type="PANTHER" id="PTHR46696">
    <property type="entry name" value="P450, PUTATIVE (EUROFUNG)-RELATED"/>
    <property type="match status" value="1"/>
</dbReference>
<dbReference type="InterPro" id="IPR002397">
    <property type="entry name" value="Cyt_P450_B"/>
</dbReference>